<evidence type="ECO:0000313" key="10">
    <source>
        <dbReference type="Proteomes" id="UP000027064"/>
    </source>
</evidence>
<keyword evidence="5 7" id="KW-1133">Transmembrane helix</keyword>
<keyword evidence="4 7" id="KW-0812">Transmembrane</keyword>
<organism evidence="9 10">
    <name type="scientific">Flavobacterium seoulense</name>
    <dbReference type="NCBI Taxonomy" id="1492738"/>
    <lineage>
        <taxon>Bacteria</taxon>
        <taxon>Pseudomonadati</taxon>
        <taxon>Bacteroidota</taxon>
        <taxon>Flavobacteriia</taxon>
        <taxon>Flavobacteriales</taxon>
        <taxon>Flavobacteriaceae</taxon>
        <taxon>Flavobacterium</taxon>
    </lineage>
</organism>
<dbReference type="InterPro" id="IPR007353">
    <property type="entry name" value="DUF421"/>
</dbReference>
<evidence type="ECO:0000256" key="3">
    <source>
        <dbReference type="ARBA" id="ARBA00022475"/>
    </source>
</evidence>
<feature type="transmembrane region" description="Helical" evidence="7">
    <location>
        <begin position="18"/>
        <end position="38"/>
    </location>
</feature>
<evidence type="ECO:0000256" key="7">
    <source>
        <dbReference type="SAM" id="Phobius"/>
    </source>
</evidence>
<evidence type="ECO:0000256" key="2">
    <source>
        <dbReference type="ARBA" id="ARBA00006448"/>
    </source>
</evidence>
<evidence type="ECO:0000256" key="5">
    <source>
        <dbReference type="ARBA" id="ARBA00022989"/>
    </source>
</evidence>
<dbReference type="InterPro" id="IPR023090">
    <property type="entry name" value="UPF0702_alpha/beta_dom_sf"/>
</dbReference>
<dbReference type="Gene3D" id="3.30.240.20">
    <property type="entry name" value="bsu07140 like domains"/>
    <property type="match status" value="1"/>
</dbReference>
<comment type="similarity">
    <text evidence="2">Belongs to the UPF0702 family.</text>
</comment>
<evidence type="ECO:0000256" key="6">
    <source>
        <dbReference type="ARBA" id="ARBA00023136"/>
    </source>
</evidence>
<dbReference type="STRING" id="1492738.FEM21_11360"/>
<dbReference type="EMBL" id="JNCA01000010">
    <property type="protein sequence ID" value="KDN55745.1"/>
    <property type="molecule type" value="Genomic_DNA"/>
</dbReference>
<dbReference type="Pfam" id="PF04239">
    <property type="entry name" value="DUF421"/>
    <property type="match status" value="1"/>
</dbReference>
<keyword evidence="3" id="KW-1003">Cell membrane</keyword>
<protein>
    <recommendedName>
        <fullName evidence="8">YetF C-terminal domain-containing protein</fullName>
    </recommendedName>
</protein>
<keyword evidence="6 7" id="KW-0472">Membrane</keyword>
<dbReference type="AlphaFoldDB" id="A0A066WYJ8"/>
<evidence type="ECO:0000256" key="4">
    <source>
        <dbReference type="ARBA" id="ARBA00022692"/>
    </source>
</evidence>
<dbReference type="RefSeq" id="WP_035658776.1">
    <property type="nucleotide sequence ID" value="NZ_JNCA01000010.1"/>
</dbReference>
<sequence>MKDIFEWNRLLFNEMPEVFLLEVLFRSTVMFIILLLTLKLAGKRGVKQLSVFETVIIIALGSAAGDPMFYEDVGIIPAATVFVVIIVLYRSVTWLTGKSKKFEEFVEGKTECLIIDGKFSVTSFEKESLAQDEFFSELRIKSIEHLGQIKNAFIETSGEISVFYYEDKDVKFGLPILPSLFNQKNKFIPANGIYSCTFCGHTEEQNSATATCTICKKDEWVAAINTKRIT</sequence>
<dbReference type="PANTHER" id="PTHR34582:SF6">
    <property type="entry name" value="UPF0702 TRANSMEMBRANE PROTEIN YCAP"/>
    <property type="match status" value="1"/>
</dbReference>
<dbReference type="Proteomes" id="UP000027064">
    <property type="component" value="Unassembled WGS sequence"/>
</dbReference>
<dbReference type="eggNOG" id="COG2323">
    <property type="taxonomic scope" value="Bacteria"/>
</dbReference>
<comment type="caution">
    <text evidence="9">The sequence shown here is derived from an EMBL/GenBank/DDBJ whole genome shotgun (WGS) entry which is preliminary data.</text>
</comment>
<evidence type="ECO:0000256" key="1">
    <source>
        <dbReference type="ARBA" id="ARBA00004651"/>
    </source>
</evidence>
<reference evidence="9 10" key="1">
    <citation type="submission" date="2014-05" db="EMBL/GenBank/DDBJ databases">
        <title>Genome Sequence of Flavobacterium sp. EM1321.</title>
        <authorList>
            <person name="Shin S.-K."/>
            <person name="Yi H."/>
        </authorList>
    </citation>
    <scope>NUCLEOTIDE SEQUENCE [LARGE SCALE GENOMIC DNA]</scope>
    <source>
        <strain evidence="9 10">EM1321</strain>
    </source>
</reference>
<gene>
    <name evidence="9" type="ORF">FEM21_11360</name>
</gene>
<name>A0A066WYJ8_9FLAO</name>
<feature type="transmembrane region" description="Helical" evidence="7">
    <location>
        <begin position="50"/>
        <end position="69"/>
    </location>
</feature>
<keyword evidence="10" id="KW-1185">Reference proteome</keyword>
<feature type="transmembrane region" description="Helical" evidence="7">
    <location>
        <begin position="75"/>
        <end position="92"/>
    </location>
</feature>
<comment type="subcellular location">
    <subcellularLocation>
        <location evidence="1">Cell membrane</location>
        <topology evidence="1">Multi-pass membrane protein</topology>
    </subcellularLocation>
</comment>
<dbReference type="PATRIC" id="fig|1492738.3.peg.1128"/>
<dbReference type="GO" id="GO:0005886">
    <property type="term" value="C:plasma membrane"/>
    <property type="evidence" value="ECO:0007669"/>
    <property type="project" value="UniProtKB-SubCell"/>
</dbReference>
<evidence type="ECO:0000313" key="9">
    <source>
        <dbReference type="EMBL" id="KDN55745.1"/>
    </source>
</evidence>
<proteinExistence type="inferred from homology"/>
<dbReference type="PANTHER" id="PTHR34582">
    <property type="entry name" value="UPF0702 TRANSMEMBRANE PROTEIN YCAP"/>
    <property type="match status" value="1"/>
</dbReference>
<dbReference type="OrthoDB" id="6538282at2"/>
<accession>A0A066WYJ8</accession>
<feature type="domain" description="YetF C-terminal" evidence="8">
    <location>
        <begin position="98"/>
        <end position="171"/>
    </location>
</feature>
<evidence type="ECO:0000259" key="8">
    <source>
        <dbReference type="Pfam" id="PF04239"/>
    </source>
</evidence>